<dbReference type="CDD" id="cd18799">
    <property type="entry name" value="SF2_C_EcoAI-like"/>
    <property type="match status" value="1"/>
</dbReference>
<dbReference type="Pfam" id="PF00271">
    <property type="entry name" value="Helicase_C"/>
    <property type="match status" value="1"/>
</dbReference>
<evidence type="ECO:0000259" key="3">
    <source>
        <dbReference type="PROSITE" id="PS51194"/>
    </source>
</evidence>
<name>C8X332_DESRD</name>
<dbReference type="GO" id="GO:0005524">
    <property type="term" value="F:ATP binding"/>
    <property type="evidence" value="ECO:0007669"/>
    <property type="project" value="InterPro"/>
</dbReference>
<organism evidence="4 5">
    <name type="scientific">Desulfohalobium retbaense (strain ATCC 49708 / DSM 5692 / JCM 16813 / HR100)</name>
    <dbReference type="NCBI Taxonomy" id="485915"/>
    <lineage>
        <taxon>Bacteria</taxon>
        <taxon>Pseudomonadati</taxon>
        <taxon>Thermodesulfobacteriota</taxon>
        <taxon>Desulfovibrionia</taxon>
        <taxon>Desulfovibrionales</taxon>
        <taxon>Desulfohalobiaceae</taxon>
        <taxon>Desulfohalobium</taxon>
    </lineage>
</organism>
<dbReference type="KEGG" id="drt:Dret_1543"/>
<dbReference type="SUPFAM" id="SSF101386">
    <property type="entry name" value="all-alpha NTP pyrophosphatases"/>
    <property type="match status" value="1"/>
</dbReference>
<dbReference type="OrthoDB" id="9804086at2"/>
<dbReference type="InterPro" id="IPR006935">
    <property type="entry name" value="Helicase/UvrB_N"/>
</dbReference>
<dbReference type="CDD" id="cd11532">
    <property type="entry name" value="NTP-PPase_COG4997"/>
    <property type="match status" value="1"/>
</dbReference>
<dbReference type="CDD" id="cd09180">
    <property type="entry name" value="PLDc_N_DEXD_b"/>
    <property type="match status" value="1"/>
</dbReference>
<dbReference type="InterPro" id="IPR050742">
    <property type="entry name" value="Helicase_Restrict-Modif_Enz"/>
</dbReference>
<reference evidence="4 5" key="2">
    <citation type="journal article" date="2010" name="Stand. Genomic Sci.">
        <title>Complete genome sequence of Desulfohalobium retbaense type strain (HR(100)).</title>
        <authorList>
            <person name="Spring S."/>
            <person name="Nolan M."/>
            <person name="Lapidus A."/>
            <person name="Glavina Del Rio T."/>
            <person name="Copeland A."/>
            <person name="Tice H."/>
            <person name="Cheng J.F."/>
            <person name="Lucas S."/>
            <person name="Land M."/>
            <person name="Chen F."/>
            <person name="Bruce D."/>
            <person name="Goodwin L."/>
            <person name="Pitluck S."/>
            <person name="Ivanova N."/>
            <person name="Mavromatis K."/>
            <person name="Mikhailova N."/>
            <person name="Pati A."/>
            <person name="Chen A."/>
            <person name="Palaniappan K."/>
            <person name="Hauser L."/>
            <person name="Chang Y.J."/>
            <person name="Jeffries C.D."/>
            <person name="Munk C."/>
            <person name="Kiss H."/>
            <person name="Chain P."/>
            <person name="Han C."/>
            <person name="Brettin T."/>
            <person name="Detter J.C."/>
            <person name="Schuler E."/>
            <person name="Goker M."/>
            <person name="Rohde M."/>
            <person name="Bristow J."/>
            <person name="Eisen J.A."/>
            <person name="Markowitz V."/>
            <person name="Hugenholtz P."/>
            <person name="Kyrpides N.C."/>
            <person name="Klenk H.P."/>
        </authorList>
    </citation>
    <scope>NUCLEOTIDE SEQUENCE [LARGE SCALE GENOMIC DNA]</scope>
    <source>
        <strain evidence="4 5">DSM 5692</strain>
    </source>
</reference>
<feature type="region of interest" description="Disordered" evidence="1">
    <location>
        <begin position="319"/>
        <end position="363"/>
    </location>
</feature>
<dbReference type="EMBL" id="CP001734">
    <property type="protein sequence ID" value="ACV68829.1"/>
    <property type="molecule type" value="Genomic_DNA"/>
</dbReference>
<reference evidence="5" key="1">
    <citation type="submission" date="2009-09" db="EMBL/GenBank/DDBJ databases">
        <title>The complete chromosome of Desulfohalobium retbaense DSM 5692.</title>
        <authorList>
            <consortium name="US DOE Joint Genome Institute (JGI-PGF)"/>
            <person name="Lucas S."/>
            <person name="Copeland A."/>
            <person name="Lapidus A."/>
            <person name="Glavina del Rio T."/>
            <person name="Dalin E."/>
            <person name="Tice H."/>
            <person name="Bruce D."/>
            <person name="Goodwin L."/>
            <person name="Pitluck S."/>
            <person name="Kyrpides N."/>
            <person name="Mavromatis K."/>
            <person name="Ivanova N."/>
            <person name="Mikhailova N."/>
            <person name="Munk A.C."/>
            <person name="Brettin T."/>
            <person name="Detter J.C."/>
            <person name="Han C."/>
            <person name="Tapia R."/>
            <person name="Larimer F."/>
            <person name="Land M."/>
            <person name="Hauser L."/>
            <person name="Markowitz V."/>
            <person name="Cheng J.-F."/>
            <person name="Hugenholtz P."/>
            <person name="Woyke T."/>
            <person name="Wu D."/>
            <person name="Spring S."/>
            <person name="Klenk H.-P."/>
            <person name="Eisen J.A."/>
        </authorList>
    </citation>
    <scope>NUCLEOTIDE SEQUENCE [LARGE SCALE GENOMIC DNA]</scope>
    <source>
        <strain evidence="5">DSM 5692</strain>
    </source>
</reference>
<dbReference type="Pfam" id="PF04851">
    <property type="entry name" value="ResIII"/>
    <property type="match status" value="1"/>
</dbReference>
<dbReference type="CDD" id="cd18032">
    <property type="entry name" value="DEXHc_RE_I_III_res"/>
    <property type="match status" value="1"/>
</dbReference>
<dbReference type="SMART" id="SM00490">
    <property type="entry name" value="HELICc"/>
    <property type="match status" value="1"/>
</dbReference>
<gene>
    <name evidence="4" type="ordered locus">Dret_1543</name>
</gene>
<dbReference type="eggNOG" id="COG4997">
    <property type="taxonomic scope" value="Bacteria"/>
</dbReference>
<feature type="domain" description="Helicase C-terminal" evidence="3">
    <location>
        <begin position="585"/>
        <end position="748"/>
    </location>
</feature>
<evidence type="ECO:0000259" key="2">
    <source>
        <dbReference type="PROSITE" id="PS51192"/>
    </source>
</evidence>
<evidence type="ECO:0000313" key="4">
    <source>
        <dbReference type="EMBL" id="ACV68829.1"/>
    </source>
</evidence>
<dbReference type="PROSITE" id="PS51194">
    <property type="entry name" value="HELICASE_CTER"/>
    <property type="match status" value="1"/>
</dbReference>
<dbReference type="Gene3D" id="3.40.50.300">
    <property type="entry name" value="P-loop containing nucleotide triphosphate hydrolases"/>
    <property type="match status" value="2"/>
</dbReference>
<dbReference type="Gene3D" id="3.30.870.10">
    <property type="entry name" value="Endonuclease Chain A"/>
    <property type="match status" value="1"/>
</dbReference>
<dbReference type="InterPro" id="IPR014001">
    <property type="entry name" value="Helicase_ATP-bd"/>
</dbReference>
<dbReference type="PROSITE" id="PS51192">
    <property type="entry name" value="HELICASE_ATP_BIND_1"/>
    <property type="match status" value="1"/>
</dbReference>
<dbReference type="RefSeq" id="WP_015751973.1">
    <property type="nucleotide sequence ID" value="NC_013223.1"/>
</dbReference>
<dbReference type="Gene3D" id="1.10.287.1080">
    <property type="entry name" value="MazG-like"/>
    <property type="match status" value="1"/>
</dbReference>
<feature type="domain" description="Helicase ATP-binding" evidence="2">
    <location>
        <begin position="375"/>
        <end position="509"/>
    </location>
</feature>
<dbReference type="eggNOG" id="COG1061">
    <property type="taxonomic scope" value="Bacteria"/>
</dbReference>
<dbReference type="SMART" id="SM00487">
    <property type="entry name" value="DEXDc"/>
    <property type="match status" value="1"/>
</dbReference>
<evidence type="ECO:0000256" key="1">
    <source>
        <dbReference type="SAM" id="MobiDB-lite"/>
    </source>
</evidence>
<protein>
    <submittedName>
        <fullName evidence="4">Type III restriction protein res subunit</fullName>
    </submittedName>
</protein>
<evidence type="ECO:0000313" key="5">
    <source>
        <dbReference type="Proteomes" id="UP000001052"/>
    </source>
</evidence>
<keyword evidence="5" id="KW-1185">Reference proteome</keyword>
<dbReference type="eggNOG" id="COG3886">
    <property type="taxonomic scope" value="Bacteria"/>
</dbReference>
<dbReference type="AlphaFoldDB" id="C8X332"/>
<dbReference type="PANTHER" id="PTHR47396:SF1">
    <property type="entry name" value="ATP-DEPENDENT HELICASE IRC3-RELATED"/>
    <property type="match status" value="1"/>
</dbReference>
<dbReference type="GO" id="GO:0016787">
    <property type="term" value="F:hydrolase activity"/>
    <property type="evidence" value="ECO:0007669"/>
    <property type="project" value="InterPro"/>
</dbReference>
<accession>C8X332</accession>
<dbReference type="InterPro" id="IPR027417">
    <property type="entry name" value="P-loop_NTPase"/>
</dbReference>
<dbReference type="HOGENOM" id="CLU_005588_1_1_7"/>
<sequence>MPNDSGSHPIYYHKLVRDKIPSIIRDNDHQPTVLSLSGQDLTQAASQKLLEEAYELFTEVQVGEKPSVLKESADVLEVVLTILKQLGYSFDDLISEMELRREQRGGFEQGLFLESVDGQFLSHRLQQSPSYVCSHLEIDSLLDLFRGEMERSDKVWIASAFYSPAITNILISEFERFICKGGEARVILSTMNGFIKPEYLTHLRDHVPYLNVKVFHPPDIPFHIQPKRDFHVKAYIFKHRTGKGSAIIGSSNLSQGGFSDNIEWNYYSAGEINLPFENKQTPWEKIVHEFESLWANECVHVTDDFLAGYRKRHRDVFQEREKPSDAYGSEEQSPVQPGIGADSAAAYGKRKQSKSESESVSPNIAQGEALEGLLKLRNRKARSGAVIAATGVGKTYLAAFDFIQSGKDKCLFIAHREDILRKAKESFSHVLGPEGLEIFSGRSKEISHGSRAVFAMIQTLGRQDNMERFHPEEFDYIVMDEFHHAMAATYRRVLDYFQPDFLLGLTATPERMDGRDVLWLCDYNIAYEMRLFQAIDKELLAPFQYFAVHDPTDYAQISWKRTDYDQEELTKALANDTRTTIIANNLKKFLPYQGKIKALAFCSSVDHAQYTAARLTQEHDFEAMALVGDSSQDQREEAVARLEEENDPLKLICCVDIFNEGIDIPKLSHVLLLRPTQSFTVFLQQLGRGLRKIQSEDVEKHLVVIDFVGNFRTAHVAPLALAGYTSIQEFTQDSEGSKESKLDLSNPPKGCFVSPDLEVQRIWESKLREIAPMSRAEQLRALYDEVVQDLGLISPGLCEFYADPQKADPHAFIKYFGSWIKTKKAFKDLLDFEQNLLGTQGESFLEYLEKDLNPVKSYKMVVLKTLLSFEGVSWNVSEIAQGFLSYYLNHPEYLSDYDDLDRKENPEEISLQRVERHIMNMPLKYLSNKGKDWFVLDREKKVFSVKNDLIDYWSAAFYKQLMLDRADYALARYFYRKTQ</sequence>
<dbReference type="GO" id="GO:0005829">
    <property type="term" value="C:cytosol"/>
    <property type="evidence" value="ECO:0007669"/>
    <property type="project" value="TreeGrafter"/>
</dbReference>
<dbReference type="SUPFAM" id="SSF52540">
    <property type="entry name" value="P-loop containing nucleoside triphosphate hydrolases"/>
    <property type="match status" value="1"/>
</dbReference>
<dbReference type="STRING" id="485915.Dret_1543"/>
<dbReference type="PANTHER" id="PTHR47396">
    <property type="entry name" value="TYPE I RESTRICTION ENZYME ECOKI R PROTEIN"/>
    <property type="match status" value="1"/>
</dbReference>
<dbReference type="InterPro" id="IPR038735">
    <property type="entry name" value="MSMEG_1276-like_NTP-PPase_dom"/>
</dbReference>
<dbReference type="InterPro" id="IPR001650">
    <property type="entry name" value="Helicase_C-like"/>
</dbReference>
<proteinExistence type="predicted"/>
<dbReference type="Proteomes" id="UP000001052">
    <property type="component" value="Chromosome"/>
</dbReference>
<dbReference type="GO" id="GO:0003677">
    <property type="term" value="F:DNA binding"/>
    <property type="evidence" value="ECO:0007669"/>
    <property type="project" value="InterPro"/>
</dbReference>